<dbReference type="CDD" id="cd12148">
    <property type="entry name" value="fungal_TF_MHR"/>
    <property type="match status" value="1"/>
</dbReference>
<dbReference type="Pfam" id="PF00172">
    <property type="entry name" value="Zn_clus"/>
    <property type="match status" value="1"/>
</dbReference>
<dbReference type="STRING" id="1353952.A0A165HNE3"/>
<dbReference type="GO" id="GO:0008270">
    <property type="term" value="F:zinc ion binding"/>
    <property type="evidence" value="ECO:0007669"/>
    <property type="project" value="InterPro"/>
</dbReference>
<dbReference type="InterPro" id="IPR001138">
    <property type="entry name" value="Zn2Cys6_DnaBD"/>
</dbReference>
<gene>
    <name evidence="4" type="ORF">CALCODRAFT_493436</name>
</gene>
<dbReference type="CDD" id="cd00067">
    <property type="entry name" value="GAL4"/>
    <property type="match status" value="1"/>
</dbReference>
<dbReference type="EMBL" id="KV423939">
    <property type="protein sequence ID" value="KZT59512.1"/>
    <property type="molecule type" value="Genomic_DNA"/>
</dbReference>
<dbReference type="PROSITE" id="PS00463">
    <property type="entry name" value="ZN2_CY6_FUNGAL_1"/>
    <property type="match status" value="1"/>
</dbReference>
<dbReference type="AlphaFoldDB" id="A0A165HNE3"/>
<dbReference type="InterPro" id="IPR036864">
    <property type="entry name" value="Zn2-C6_fun-type_DNA-bd_sf"/>
</dbReference>
<dbReference type="PANTHER" id="PTHR31668">
    <property type="entry name" value="GLUCOSE TRANSPORT TRANSCRIPTION REGULATOR RGT1-RELATED-RELATED"/>
    <property type="match status" value="1"/>
</dbReference>
<keyword evidence="1" id="KW-0539">Nucleus</keyword>
<accession>A0A165HNE3</accession>
<dbReference type="OrthoDB" id="4132249at2759"/>
<evidence type="ECO:0000256" key="2">
    <source>
        <dbReference type="SAM" id="MobiDB-lite"/>
    </source>
</evidence>
<evidence type="ECO:0000313" key="5">
    <source>
        <dbReference type="Proteomes" id="UP000076842"/>
    </source>
</evidence>
<dbReference type="PROSITE" id="PS50048">
    <property type="entry name" value="ZN2_CY6_FUNGAL_2"/>
    <property type="match status" value="1"/>
</dbReference>
<reference evidence="4 5" key="1">
    <citation type="journal article" date="2016" name="Mol. Biol. Evol.">
        <title>Comparative Genomics of Early-Diverging Mushroom-Forming Fungi Provides Insights into the Origins of Lignocellulose Decay Capabilities.</title>
        <authorList>
            <person name="Nagy L.G."/>
            <person name="Riley R."/>
            <person name="Tritt A."/>
            <person name="Adam C."/>
            <person name="Daum C."/>
            <person name="Floudas D."/>
            <person name="Sun H."/>
            <person name="Yadav J.S."/>
            <person name="Pangilinan J."/>
            <person name="Larsson K.H."/>
            <person name="Matsuura K."/>
            <person name="Barry K."/>
            <person name="Labutti K."/>
            <person name="Kuo R."/>
            <person name="Ohm R.A."/>
            <person name="Bhattacharya S.S."/>
            <person name="Shirouzu T."/>
            <person name="Yoshinaga Y."/>
            <person name="Martin F.M."/>
            <person name="Grigoriev I.V."/>
            <person name="Hibbett D.S."/>
        </authorList>
    </citation>
    <scope>NUCLEOTIDE SEQUENCE [LARGE SCALE GENOMIC DNA]</scope>
    <source>
        <strain evidence="4 5">HHB12733</strain>
    </source>
</reference>
<dbReference type="InParanoid" id="A0A165HNE3"/>
<feature type="compositionally biased region" description="Low complexity" evidence="2">
    <location>
        <begin position="86"/>
        <end position="112"/>
    </location>
</feature>
<dbReference type="PANTHER" id="PTHR31668:SF30">
    <property type="entry name" value="ZN(II)2CYS6 TRANSCRIPTION FACTOR (EUROFUNG)"/>
    <property type="match status" value="1"/>
</dbReference>
<dbReference type="InterPro" id="IPR050797">
    <property type="entry name" value="Carb_Metab_Trans_Reg"/>
</dbReference>
<dbReference type="Proteomes" id="UP000076842">
    <property type="component" value="Unassembled WGS sequence"/>
</dbReference>
<sequence length="688" mass="74567">MPPAQDIAHRNTSSTSERACDACRIRKLKCPSLLAHKTTGQACARCIKTGLLCTYDAPPRKRGPASGKRLSALRQNQLPQRPAPIPSGQRPQPRPQPSQETSVASSPPVPLASASVPTHVLSPAFHFPAGPSLPYPPLDPTKTIDEYVEVGYAAFPVLDRDVLLYRVEQGEHLRDGDFHALLRGVQVYNEACRLRSDPMRGESLLLDLAKCTQSVRADYDFAENPTLDTVVVSLFLFVAYNVMGRHKRAFLYLTEAIGLLDSVDLPHPADETEAERIRRTRIEYVVFVTENASVSIYGNTTKRRLARKPLQIVHSADALRLPSMVGRQRTGMRTREDMERLDREAMDLLVLMTQLHAATDINEIINIGGPGSAGGLNGNGSGNLIPTAFFRNGSGPVYPTQSADVAITRQWMLANKLPTLFDSCQTNPLAITGLAMILQDMGASVLQWISQLPSGQLRIVGLGKVTAIARTIHSLASQIGDAGMFDGVLRDLVLAVGDNDLEGNYIPLLNDCIAKFYSDIPVAPATPRRSASLTQPAGAHAGPSSLYGIQEQQQSFDLPTVDVAADSTDSDQAQLDQQNQMELESPATRAQQTLTVHLPSELPAPPQQLSNISPDASWQGTLSGLWDTFQQQTEPMPGMPIGMSGIGLALATQTQLHGQCPHDMVDMVGMAPREDSHFQGALASLLGL</sequence>
<dbReference type="SUPFAM" id="SSF57701">
    <property type="entry name" value="Zn2/Cys6 DNA-binding domain"/>
    <property type="match status" value="1"/>
</dbReference>
<dbReference type="GO" id="GO:0000981">
    <property type="term" value="F:DNA-binding transcription factor activity, RNA polymerase II-specific"/>
    <property type="evidence" value="ECO:0007669"/>
    <property type="project" value="InterPro"/>
</dbReference>
<organism evidence="4 5">
    <name type="scientific">Calocera cornea HHB12733</name>
    <dbReference type="NCBI Taxonomy" id="1353952"/>
    <lineage>
        <taxon>Eukaryota</taxon>
        <taxon>Fungi</taxon>
        <taxon>Dikarya</taxon>
        <taxon>Basidiomycota</taxon>
        <taxon>Agaricomycotina</taxon>
        <taxon>Dacrymycetes</taxon>
        <taxon>Dacrymycetales</taxon>
        <taxon>Dacrymycetaceae</taxon>
        <taxon>Calocera</taxon>
    </lineage>
</organism>
<keyword evidence="5" id="KW-1185">Reference proteome</keyword>
<dbReference type="Gene3D" id="4.10.240.10">
    <property type="entry name" value="Zn(2)-C6 fungal-type DNA-binding domain"/>
    <property type="match status" value="1"/>
</dbReference>
<evidence type="ECO:0000313" key="4">
    <source>
        <dbReference type="EMBL" id="KZT59512.1"/>
    </source>
</evidence>
<evidence type="ECO:0000256" key="1">
    <source>
        <dbReference type="ARBA" id="ARBA00023242"/>
    </source>
</evidence>
<evidence type="ECO:0000259" key="3">
    <source>
        <dbReference type="PROSITE" id="PS50048"/>
    </source>
</evidence>
<feature type="region of interest" description="Disordered" evidence="2">
    <location>
        <begin position="76"/>
        <end position="112"/>
    </location>
</feature>
<protein>
    <recommendedName>
        <fullName evidence="3">Zn(2)-C6 fungal-type domain-containing protein</fullName>
    </recommendedName>
</protein>
<dbReference type="SMART" id="SM00066">
    <property type="entry name" value="GAL4"/>
    <property type="match status" value="1"/>
</dbReference>
<feature type="domain" description="Zn(2)-C6 fungal-type" evidence="3">
    <location>
        <begin position="19"/>
        <end position="55"/>
    </location>
</feature>
<proteinExistence type="predicted"/>
<name>A0A165HNE3_9BASI</name>